<name>A0A1D9FVM6_MOOP1</name>
<organism evidence="8 9">
    <name type="scientific">Moorena producens (strain JHB)</name>
    <dbReference type="NCBI Taxonomy" id="1454205"/>
    <lineage>
        <taxon>Bacteria</taxon>
        <taxon>Bacillati</taxon>
        <taxon>Cyanobacteriota</taxon>
        <taxon>Cyanophyceae</taxon>
        <taxon>Coleofasciculales</taxon>
        <taxon>Coleofasciculaceae</taxon>
        <taxon>Moorena</taxon>
    </lineage>
</organism>
<dbReference type="Pfam" id="PF01790">
    <property type="entry name" value="LGT"/>
    <property type="match status" value="1"/>
</dbReference>
<accession>A0A1D9FVM6</accession>
<dbReference type="InterPro" id="IPR001640">
    <property type="entry name" value="Lgt"/>
</dbReference>
<dbReference type="PANTHER" id="PTHR30589">
    <property type="entry name" value="PROLIPOPROTEIN DIACYLGLYCERYL TRANSFERASE"/>
    <property type="match status" value="1"/>
</dbReference>
<keyword evidence="4 7" id="KW-0812">Transmembrane</keyword>
<evidence type="ECO:0000313" key="8">
    <source>
        <dbReference type="EMBL" id="AOY79363.1"/>
    </source>
</evidence>
<keyword evidence="5 7" id="KW-1133">Transmembrane helix</keyword>
<keyword evidence="3 8" id="KW-0808">Transferase</keyword>
<dbReference type="GO" id="GO:0005886">
    <property type="term" value="C:plasma membrane"/>
    <property type="evidence" value="ECO:0007669"/>
    <property type="project" value="InterPro"/>
</dbReference>
<keyword evidence="2" id="KW-1003">Cell membrane</keyword>
<dbReference type="AlphaFoldDB" id="A0A1D9FVM6"/>
<dbReference type="PANTHER" id="PTHR30589:SF0">
    <property type="entry name" value="PHOSPHATIDYLGLYCEROL--PROLIPOPROTEIN DIACYLGLYCERYL TRANSFERASE"/>
    <property type="match status" value="1"/>
</dbReference>
<evidence type="ECO:0000256" key="5">
    <source>
        <dbReference type="ARBA" id="ARBA00022989"/>
    </source>
</evidence>
<feature type="transmembrane region" description="Helical" evidence="7">
    <location>
        <begin position="117"/>
        <end position="139"/>
    </location>
</feature>
<dbReference type="GO" id="GO:0042158">
    <property type="term" value="P:lipoprotein biosynthetic process"/>
    <property type="evidence" value="ECO:0007669"/>
    <property type="project" value="InterPro"/>
</dbReference>
<evidence type="ECO:0000256" key="6">
    <source>
        <dbReference type="ARBA" id="ARBA00023136"/>
    </source>
</evidence>
<feature type="transmembrane region" description="Helical" evidence="7">
    <location>
        <begin position="159"/>
        <end position="179"/>
    </location>
</feature>
<gene>
    <name evidence="8" type="ORF">BJP36_04960</name>
</gene>
<proteinExistence type="inferred from homology"/>
<evidence type="ECO:0000256" key="4">
    <source>
        <dbReference type="ARBA" id="ARBA00022692"/>
    </source>
</evidence>
<sequence>MEFPVYLGVGSWRIHPHFLFESLGYAIAFRLLLLKSRQDTIAPTQRSSVIVGGMVGALLGAKGLVLLQHCYLAWENWQQLLLLLLQGKTVVGGLLGGLIGVELTKKLIGIKRSTGDVFVYPLIVGTAIGRIGCFLTGLSDRTYGIATTLPWGVDFGDGIYRHPTQLYEIIFLLVLMVFLKISTPYQRQEGDLFKSYMVAYLGFRFLMDFLKPDFHLIFGLSAIQIACLLGLFYYSRSQLGKLLSS</sequence>
<keyword evidence="8" id="KW-0328">Glycosyltransferase</keyword>
<reference evidence="9" key="1">
    <citation type="submission" date="2016-10" db="EMBL/GenBank/DDBJ databases">
        <title>Comparative genomics uncovers the prolific and rare metabolic potential of the cyanobacterial genus Moorea.</title>
        <authorList>
            <person name="Leao T."/>
            <person name="Castelao G."/>
            <person name="Korobeynikov A."/>
            <person name="Monroe E.A."/>
            <person name="Podell S."/>
            <person name="Glukhov E."/>
            <person name="Allen E."/>
            <person name="Gerwick W.H."/>
            <person name="Gerwick L."/>
        </authorList>
    </citation>
    <scope>NUCLEOTIDE SEQUENCE [LARGE SCALE GENOMIC DNA]</scope>
    <source>
        <strain evidence="9">JHB</strain>
    </source>
</reference>
<feature type="transmembrane region" description="Helical" evidence="7">
    <location>
        <begin position="14"/>
        <end position="33"/>
    </location>
</feature>
<dbReference type="Proteomes" id="UP000176944">
    <property type="component" value="Chromosome"/>
</dbReference>
<keyword evidence="6 7" id="KW-0472">Membrane</keyword>
<evidence type="ECO:0000313" key="9">
    <source>
        <dbReference type="Proteomes" id="UP000176944"/>
    </source>
</evidence>
<dbReference type="EC" id="2.4.99.-" evidence="8"/>
<evidence type="ECO:0000256" key="1">
    <source>
        <dbReference type="ARBA" id="ARBA00007150"/>
    </source>
</evidence>
<evidence type="ECO:0000256" key="2">
    <source>
        <dbReference type="ARBA" id="ARBA00022475"/>
    </source>
</evidence>
<comment type="similarity">
    <text evidence="1">Belongs to the Lgt family.</text>
</comment>
<dbReference type="EMBL" id="CP017708">
    <property type="protein sequence ID" value="AOY79363.1"/>
    <property type="molecule type" value="Genomic_DNA"/>
</dbReference>
<feature type="transmembrane region" description="Helical" evidence="7">
    <location>
        <begin position="216"/>
        <end position="234"/>
    </location>
</feature>
<feature type="transmembrane region" description="Helical" evidence="7">
    <location>
        <begin position="54"/>
        <end position="74"/>
    </location>
</feature>
<feature type="transmembrane region" description="Helical" evidence="7">
    <location>
        <begin position="80"/>
        <end position="101"/>
    </location>
</feature>
<protein>
    <submittedName>
        <fullName evidence="8">Prolipoprotein diacylglyceryl transferase</fullName>
        <ecNumber evidence="8">2.4.99.-</ecNumber>
    </submittedName>
</protein>
<dbReference type="GO" id="GO:0008961">
    <property type="term" value="F:phosphatidylglycerol-prolipoprotein diacylglyceryl transferase activity"/>
    <property type="evidence" value="ECO:0007669"/>
    <property type="project" value="InterPro"/>
</dbReference>
<evidence type="ECO:0000256" key="3">
    <source>
        <dbReference type="ARBA" id="ARBA00022679"/>
    </source>
</evidence>
<evidence type="ECO:0000256" key="7">
    <source>
        <dbReference type="SAM" id="Phobius"/>
    </source>
</evidence>